<reference evidence="1" key="1">
    <citation type="submission" date="2022-07" db="EMBL/GenBank/DDBJ databases">
        <title>Arcobacter roscoffensis sp. nov., a marine bacterium isolated from coastal seawater collected from Roscoff, France.</title>
        <authorList>
            <person name="Pascual J."/>
            <person name="Lepeaux C."/>
            <person name="Methner A."/>
            <person name="Overmann J."/>
        </authorList>
    </citation>
    <scope>NUCLEOTIDE SEQUENCE</scope>
    <source>
        <strain evidence="1">ARW1-2F2</strain>
    </source>
</reference>
<evidence type="ECO:0000313" key="1">
    <source>
        <dbReference type="EMBL" id="UTJ06649.1"/>
    </source>
</evidence>
<protein>
    <recommendedName>
        <fullName evidence="3">Lipoprotein</fullName>
    </recommendedName>
</protein>
<dbReference type="PROSITE" id="PS51257">
    <property type="entry name" value="PROKAR_LIPOPROTEIN"/>
    <property type="match status" value="1"/>
</dbReference>
<proteinExistence type="predicted"/>
<name>A0ABY5E3C4_9BACT</name>
<dbReference type="RefSeq" id="WP_254576828.1">
    <property type="nucleotide sequence ID" value="NZ_CP100595.1"/>
</dbReference>
<sequence length="142" mass="16247">MLIMRVLNIFIGFLVVIFFSGCMASSFNEMKSDSDIVQNTYKINQNYQRLYKRGFSMFQECHEGGLITAAIIADGKLYTELKEAELTIYLMGGLGRQMHHAAEIKALDNESSLLRIYSYTNYEIIDILKREITGECLTCNCE</sequence>
<accession>A0ABY5E3C4</accession>
<evidence type="ECO:0008006" key="3">
    <source>
        <dbReference type="Google" id="ProtNLM"/>
    </source>
</evidence>
<dbReference type="EMBL" id="CP100595">
    <property type="protein sequence ID" value="UTJ06649.1"/>
    <property type="molecule type" value="Genomic_DNA"/>
</dbReference>
<evidence type="ECO:0000313" key="2">
    <source>
        <dbReference type="Proteomes" id="UP001060012"/>
    </source>
</evidence>
<gene>
    <name evidence="1" type="ORF">NJU99_00740</name>
</gene>
<keyword evidence="2" id="KW-1185">Reference proteome</keyword>
<organism evidence="1 2">
    <name type="scientific">Arcobacter roscoffensis</name>
    <dbReference type="NCBI Taxonomy" id="2961520"/>
    <lineage>
        <taxon>Bacteria</taxon>
        <taxon>Pseudomonadati</taxon>
        <taxon>Campylobacterota</taxon>
        <taxon>Epsilonproteobacteria</taxon>
        <taxon>Campylobacterales</taxon>
        <taxon>Arcobacteraceae</taxon>
        <taxon>Arcobacter</taxon>
    </lineage>
</organism>
<dbReference type="Proteomes" id="UP001060012">
    <property type="component" value="Chromosome"/>
</dbReference>